<evidence type="ECO:0000256" key="1">
    <source>
        <dbReference type="ARBA" id="ARBA00022801"/>
    </source>
</evidence>
<gene>
    <name evidence="5" type="ORF">ACFQO7_11285</name>
</gene>
<dbReference type="PANTHER" id="PTHR10799">
    <property type="entry name" value="SNF2/RAD54 HELICASE FAMILY"/>
    <property type="match status" value="1"/>
</dbReference>
<dbReference type="Proteomes" id="UP001596392">
    <property type="component" value="Unassembled WGS sequence"/>
</dbReference>
<dbReference type="GO" id="GO:0016787">
    <property type="term" value="F:hydrolase activity"/>
    <property type="evidence" value="ECO:0007669"/>
    <property type="project" value="UniProtKB-KW"/>
</dbReference>
<dbReference type="InterPro" id="IPR001650">
    <property type="entry name" value="Helicase_C-like"/>
</dbReference>
<accession>A0ABW2GYF5</accession>
<dbReference type="RefSeq" id="WP_376806308.1">
    <property type="nucleotide sequence ID" value="NZ_JBHTAC010000009.1"/>
</dbReference>
<evidence type="ECO:0000259" key="4">
    <source>
        <dbReference type="PROSITE" id="PS51194"/>
    </source>
</evidence>
<feature type="region of interest" description="Disordered" evidence="2">
    <location>
        <begin position="689"/>
        <end position="710"/>
    </location>
</feature>
<dbReference type="SMART" id="SM00487">
    <property type="entry name" value="DEXDc"/>
    <property type="match status" value="1"/>
</dbReference>
<dbReference type="Pfam" id="PF00176">
    <property type="entry name" value="SNF2-rel_dom"/>
    <property type="match status" value="1"/>
</dbReference>
<dbReference type="InterPro" id="IPR049730">
    <property type="entry name" value="SNF2/RAD54-like_C"/>
</dbReference>
<dbReference type="SUPFAM" id="SSF52540">
    <property type="entry name" value="P-loop containing nucleoside triphosphate hydrolases"/>
    <property type="match status" value="2"/>
</dbReference>
<dbReference type="PROSITE" id="PS51194">
    <property type="entry name" value="HELICASE_CTER"/>
    <property type="match status" value="1"/>
</dbReference>
<evidence type="ECO:0000313" key="6">
    <source>
        <dbReference type="Proteomes" id="UP001596392"/>
    </source>
</evidence>
<dbReference type="EMBL" id="JBHTAC010000009">
    <property type="protein sequence ID" value="MFC7243058.1"/>
    <property type="molecule type" value="Genomic_DNA"/>
</dbReference>
<dbReference type="SMART" id="SM00490">
    <property type="entry name" value="HELICc"/>
    <property type="match status" value="1"/>
</dbReference>
<dbReference type="InterPro" id="IPR014001">
    <property type="entry name" value="Helicase_ATP-bd"/>
</dbReference>
<keyword evidence="6" id="KW-1185">Reference proteome</keyword>
<dbReference type="InterPro" id="IPR027417">
    <property type="entry name" value="P-loop_NTPase"/>
</dbReference>
<keyword evidence="5" id="KW-0347">Helicase</keyword>
<evidence type="ECO:0000256" key="2">
    <source>
        <dbReference type="SAM" id="MobiDB-lite"/>
    </source>
</evidence>
<organism evidence="5 6">
    <name type="scientific">Catellatospora aurea</name>
    <dbReference type="NCBI Taxonomy" id="1337874"/>
    <lineage>
        <taxon>Bacteria</taxon>
        <taxon>Bacillati</taxon>
        <taxon>Actinomycetota</taxon>
        <taxon>Actinomycetes</taxon>
        <taxon>Micromonosporales</taxon>
        <taxon>Micromonosporaceae</taxon>
        <taxon>Catellatospora</taxon>
    </lineage>
</organism>
<reference evidence="6" key="1">
    <citation type="journal article" date="2019" name="Int. J. Syst. Evol. Microbiol.">
        <title>The Global Catalogue of Microorganisms (GCM) 10K type strain sequencing project: providing services to taxonomists for standard genome sequencing and annotation.</title>
        <authorList>
            <consortium name="The Broad Institute Genomics Platform"/>
            <consortium name="The Broad Institute Genome Sequencing Center for Infectious Disease"/>
            <person name="Wu L."/>
            <person name="Ma J."/>
        </authorList>
    </citation>
    <scope>NUCLEOTIDE SEQUENCE [LARGE SCALE GENOMIC DNA]</scope>
    <source>
        <strain evidence="6">CGMCC 1.9106</strain>
    </source>
</reference>
<dbReference type="GO" id="GO:0004386">
    <property type="term" value="F:helicase activity"/>
    <property type="evidence" value="ECO:0007669"/>
    <property type="project" value="UniProtKB-KW"/>
</dbReference>
<dbReference type="CDD" id="cd17919">
    <property type="entry name" value="DEXHc_Snf"/>
    <property type="match status" value="1"/>
</dbReference>
<evidence type="ECO:0000259" key="3">
    <source>
        <dbReference type="PROSITE" id="PS51192"/>
    </source>
</evidence>
<feature type="domain" description="Helicase ATP-binding" evidence="3">
    <location>
        <begin position="300"/>
        <end position="458"/>
    </location>
</feature>
<sequence length="728" mass="79535">MRNEVAMVAAARSSQARALVTDATHAQRAARTVLDAEQHLVAEIRGLATGHRKQSLDERLHQTDLDRLREAAGGRLRLGPLRAAGFTTVGQLMANRHRLHEYPGIGPTTVTQLEDAIAALAESVEADTVLRPDPDRRSPADTHLLRSLHRLAVFRKRVRPVLGRAGDLHDAVAGSIDGARRANSRWRSLFRGRQGRQADLAALNALETALRSPRLETARTRVLAAAAALAAEPTEKQLWQKYQADAATYLTLLAEATGEQAGEQGPAGRLSPDDAARVDEVRLDTSLLVSTLRGYQSFGARFMIAQRRVIIGDEMGLGKTVETLAAMCHLAAHGRRHFLVVCPPSLAANWMHEIKRHCRLTPRLLYGGDAARGTAAWRANGGLGVTTYTALDRLDLDGVDVAMAAFDEAHYIKNPDAKRTLQSRRLIERAERVALLTGTPLENRVTEFGVLTEHVNPEVARQAAAAPSAEAFRRAIAPAYLRRNQSDVLAELPDRIENVQPVTLSPEEAAAYRKTVWEGKFMTMRRATFGDPARTSTKLDHIREIAAEAMAEGHKVVVFSYFRDVLDAVADALGKRAHGPLSGSTPPLQRQQVVDAFTASRRPAVLVSQIEVGGVGLNLQTASVVVLVEPQWKPSIEEQAIARCHRMGQVRPVQVFRLIAEDTVDTSVRELVAGKAALFDEYARPSAAKDDNAGAVDVTQHDGSRAAAERQIIERERARLRDSGDQHG</sequence>
<feature type="domain" description="Helicase C-terminal" evidence="4">
    <location>
        <begin position="541"/>
        <end position="692"/>
    </location>
</feature>
<protein>
    <submittedName>
        <fullName evidence="5">DEAD/DEAH box helicase</fullName>
        <ecNumber evidence="5">3.6.4.-</ecNumber>
    </submittedName>
</protein>
<dbReference type="Gene3D" id="3.40.50.300">
    <property type="entry name" value="P-loop containing nucleotide triphosphate hydrolases"/>
    <property type="match status" value="1"/>
</dbReference>
<keyword evidence="5" id="KW-0547">Nucleotide-binding</keyword>
<feature type="compositionally biased region" description="Basic and acidic residues" evidence="2">
    <location>
        <begin position="699"/>
        <end position="710"/>
    </location>
</feature>
<dbReference type="InterPro" id="IPR038718">
    <property type="entry name" value="SNF2-like_sf"/>
</dbReference>
<evidence type="ECO:0000313" key="5">
    <source>
        <dbReference type="EMBL" id="MFC7243058.1"/>
    </source>
</evidence>
<dbReference type="Gene3D" id="3.40.50.10810">
    <property type="entry name" value="Tandem AAA-ATPase domain"/>
    <property type="match status" value="1"/>
</dbReference>
<dbReference type="PROSITE" id="PS51192">
    <property type="entry name" value="HELICASE_ATP_BIND_1"/>
    <property type="match status" value="1"/>
</dbReference>
<dbReference type="InterPro" id="IPR000330">
    <property type="entry name" value="SNF2_N"/>
</dbReference>
<keyword evidence="5" id="KW-0067">ATP-binding</keyword>
<name>A0ABW2GYF5_9ACTN</name>
<dbReference type="CDD" id="cd18793">
    <property type="entry name" value="SF2_C_SNF"/>
    <property type="match status" value="1"/>
</dbReference>
<dbReference type="EC" id="3.6.4.-" evidence="5"/>
<comment type="caution">
    <text evidence="5">The sequence shown here is derived from an EMBL/GenBank/DDBJ whole genome shotgun (WGS) entry which is preliminary data.</text>
</comment>
<keyword evidence="1 5" id="KW-0378">Hydrolase</keyword>
<proteinExistence type="predicted"/>